<dbReference type="EMBL" id="AP017368">
    <property type="protein sequence ID" value="BAV91709.1"/>
    <property type="molecule type" value="Genomic_DNA"/>
</dbReference>
<accession>A0A1J1DST0</accession>
<dbReference type="SMART" id="SM00382">
    <property type="entry name" value="AAA"/>
    <property type="match status" value="1"/>
</dbReference>
<dbReference type="PANTHER" id="PTHR42734:SF7">
    <property type="entry name" value="ATP-BINDING COMPONENT OF ABC TRANSPORTER-RELATED"/>
    <property type="match status" value="1"/>
</dbReference>
<evidence type="ECO:0000256" key="3">
    <source>
        <dbReference type="ARBA" id="ARBA00022840"/>
    </source>
</evidence>
<evidence type="ECO:0000313" key="6">
    <source>
        <dbReference type="EMBL" id="BAV91709.1"/>
    </source>
</evidence>
<keyword evidence="2" id="KW-0547">Nucleotide-binding</keyword>
<feature type="region of interest" description="Disordered" evidence="4">
    <location>
        <begin position="284"/>
        <end position="303"/>
    </location>
</feature>
<dbReference type="InterPro" id="IPR050153">
    <property type="entry name" value="Metal_Ion_Import_ABC"/>
</dbReference>
<dbReference type="PROSITE" id="PS00211">
    <property type="entry name" value="ABC_TRANSPORTER_1"/>
    <property type="match status" value="1"/>
</dbReference>
<keyword evidence="1" id="KW-0813">Transport</keyword>
<keyword evidence="7" id="KW-1185">Reference proteome</keyword>
<dbReference type="Pfam" id="PF00005">
    <property type="entry name" value="ABC_tran"/>
    <property type="match status" value="1"/>
</dbReference>
<gene>
    <name evidence="6" type="primary">znuC</name>
    <name evidence="6" type="ORF">RSDT_0197</name>
</gene>
<reference evidence="6 7" key="1">
    <citation type="journal article" date="2017" name="ISME J.">
        <title>Genome of 'Ca. Desulfovibrio trichonymphae', an H2-oxidizing bacterium in a tripartite symbiotic system within a protist cell in the termite gut.</title>
        <authorList>
            <person name="Kuwahara H."/>
            <person name="Yuki M."/>
            <person name="Izawa K."/>
            <person name="Ohkuma M."/>
            <person name="Hongoh Y."/>
        </authorList>
    </citation>
    <scope>NUCLEOTIDE SEQUENCE [LARGE SCALE GENOMIC DNA]</scope>
    <source>
        <strain evidence="6 7">Rs-N31</strain>
    </source>
</reference>
<protein>
    <submittedName>
        <fullName evidence="6">Mn2+/Zn2+ ABC transporter ATP-binding protein</fullName>
    </submittedName>
</protein>
<evidence type="ECO:0000256" key="4">
    <source>
        <dbReference type="SAM" id="MobiDB-lite"/>
    </source>
</evidence>
<evidence type="ECO:0000259" key="5">
    <source>
        <dbReference type="PROSITE" id="PS50893"/>
    </source>
</evidence>
<evidence type="ECO:0000313" key="7">
    <source>
        <dbReference type="Proteomes" id="UP000242645"/>
    </source>
</evidence>
<dbReference type="GO" id="GO:0005524">
    <property type="term" value="F:ATP binding"/>
    <property type="evidence" value="ECO:0007669"/>
    <property type="project" value="UniProtKB-KW"/>
</dbReference>
<dbReference type="PROSITE" id="PS50893">
    <property type="entry name" value="ABC_TRANSPORTER_2"/>
    <property type="match status" value="1"/>
</dbReference>
<dbReference type="SUPFAM" id="SSF52540">
    <property type="entry name" value="P-loop containing nucleoside triphosphate hydrolases"/>
    <property type="match status" value="1"/>
</dbReference>
<keyword evidence="3 6" id="KW-0067">ATP-binding</keyword>
<sequence length="303" mass="32070">MIPAESPPAFLKFEHLGVRFGQNQILEDICATVPRGGSTVLTGPNGAGKTTLLLCLVGAVPYSGRICLAAGKNGAPPRIGYVPQQLRTDSGLPLLVGEFLALDCQRRPLWLGVRPEARVRSLEMLSLVQAGHLARRRIGELSGGELRRVLLAAALAGEPDLLLLDEPAGGVDMRGERLFWEVLNTARIARNFTQLMVSHNLPLAAHHATHIICLNKSVCAQGAPRATLTAATLLRLFGAPIHLYPDQCDVADPACPQCGALDGPDHPPSDRPCPRACNGCSPHAAQGDAGATQAHAAGERPYA</sequence>
<organism evidence="6 7">
    <name type="scientific">Candidatus Desulfovibrio trichonymphae</name>
    <dbReference type="NCBI Taxonomy" id="1725232"/>
    <lineage>
        <taxon>Bacteria</taxon>
        <taxon>Pseudomonadati</taxon>
        <taxon>Thermodesulfobacteriota</taxon>
        <taxon>Desulfovibrionia</taxon>
        <taxon>Desulfovibrionales</taxon>
        <taxon>Desulfovibrionaceae</taxon>
        <taxon>Desulfovibrio</taxon>
    </lineage>
</organism>
<dbReference type="InterPro" id="IPR017871">
    <property type="entry name" value="ABC_transporter-like_CS"/>
</dbReference>
<proteinExistence type="predicted"/>
<dbReference type="KEGG" id="dtr:RSDT_0197"/>
<dbReference type="InterPro" id="IPR003439">
    <property type="entry name" value="ABC_transporter-like_ATP-bd"/>
</dbReference>
<dbReference type="AlphaFoldDB" id="A0A1J1DST0"/>
<dbReference type="RefSeq" id="WP_231941861.1">
    <property type="nucleotide sequence ID" value="NZ_AP017368.1"/>
</dbReference>
<dbReference type="GO" id="GO:0016887">
    <property type="term" value="F:ATP hydrolysis activity"/>
    <property type="evidence" value="ECO:0007669"/>
    <property type="project" value="InterPro"/>
</dbReference>
<dbReference type="Proteomes" id="UP000242645">
    <property type="component" value="Chromosome"/>
</dbReference>
<dbReference type="Gene3D" id="3.40.50.300">
    <property type="entry name" value="P-loop containing nucleotide triphosphate hydrolases"/>
    <property type="match status" value="1"/>
</dbReference>
<name>A0A1J1DST0_9BACT</name>
<dbReference type="InterPro" id="IPR003593">
    <property type="entry name" value="AAA+_ATPase"/>
</dbReference>
<dbReference type="PANTHER" id="PTHR42734">
    <property type="entry name" value="METAL TRANSPORT SYSTEM ATP-BINDING PROTEIN TM_0124-RELATED"/>
    <property type="match status" value="1"/>
</dbReference>
<evidence type="ECO:0000256" key="2">
    <source>
        <dbReference type="ARBA" id="ARBA00022741"/>
    </source>
</evidence>
<evidence type="ECO:0000256" key="1">
    <source>
        <dbReference type="ARBA" id="ARBA00022448"/>
    </source>
</evidence>
<dbReference type="InterPro" id="IPR027417">
    <property type="entry name" value="P-loop_NTPase"/>
</dbReference>
<feature type="domain" description="ABC transporter" evidence="5">
    <location>
        <begin position="11"/>
        <end position="241"/>
    </location>
</feature>